<keyword evidence="2" id="KW-0645">Protease</keyword>
<dbReference type="EMBL" id="GL945435">
    <property type="protein sequence ID" value="EGO23898.1"/>
    <property type="molecule type" value="Genomic_DNA"/>
</dbReference>
<name>F8NZ78_SERL9</name>
<proteinExistence type="inferred from homology"/>
<dbReference type="InterPro" id="IPR001375">
    <property type="entry name" value="Peptidase_S9_cat"/>
</dbReference>
<dbReference type="FunFam" id="3.40.50.1820:FF:000028">
    <property type="entry name" value="S9 family peptidase"/>
    <property type="match status" value="1"/>
</dbReference>
<dbReference type="GO" id="GO:0006508">
    <property type="term" value="P:proteolysis"/>
    <property type="evidence" value="ECO:0007669"/>
    <property type="project" value="UniProtKB-KW"/>
</dbReference>
<dbReference type="HOGENOM" id="CLU_008615_0_1_1"/>
<evidence type="ECO:0000256" key="3">
    <source>
        <dbReference type="ARBA" id="ARBA00022729"/>
    </source>
</evidence>
<accession>F8NZ78</accession>
<evidence type="ECO:0000313" key="8">
    <source>
        <dbReference type="EMBL" id="EGO23898.1"/>
    </source>
</evidence>
<evidence type="ECO:0000259" key="7">
    <source>
        <dbReference type="Pfam" id="PF00326"/>
    </source>
</evidence>
<dbReference type="GO" id="GO:0004252">
    <property type="term" value="F:serine-type endopeptidase activity"/>
    <property type="evidence" value="ECO:0007669"/>
    <property type="project" value="TreeGrafter"/>
</dbReference>
<evidence type="ECO:0000256" key="1">
    <source>
        <dbReference type="ARBA" id="ARBA00010040"/>
    </source>
</evidence>
<dbReference type="GeneID" id="18815162"/>
<dbReference type="OrthoDB" id="416344at2759"/>
<dbReference type="Proteomes" id="UP000008064">
    <property type="component" value="Unassembled WGS sequence"/>
</dbReference>
<sequence>MPLTSHHVGGTSHVGRNVDTGLVNDTQSTTPSAIADGATQFTAEFLTQLPRPGAGIANPAGDLVFVPVSQYSHADKKTYKCVYIVSLVARVPPLKVPVEEPGDAFWLDSRTLAHISETGEEKKKTKELYALSLAFDAGVDGDALKASEPSVLVGSFPTTTVANFRYSRAAERLVLSAYVYPDGDISAVKAKDDAWENRGTTALVYDNTYERHWDKYVGPKESSLFTVSLHKDSQRKWVLGDDYVNALQGTKNHCPVEPFGGTDDFDVSDSRIVYTTKDASLPMAIHTKQDIFLVDFTGENLKELTSGNQGATHNPVFNKQADKVAWLELDEDGHEADRSKIVLYDLQKDIRFTLTPDWDRSPSTLSFSTSGDHLYLIAGEYARDKIFVLPVPPTPEQSSTKPELESRFTTPIALTDHHSALDIQVLSNNRLLFTMNSFTAPNDVYVLNGLDRIESDIQSQVSSIYRGELDRCTQLTTDNMKGLNLPDGEEFWFKGANNKDVQGWLFKPRGWKESDKKKWPILMMIHGGPQWAWKDNWSAPNWNHILFAEHGYFTIAMNPTGSTTFGQEFTDSITGDWGGKPFVDMQNGFKYILDNYPQIDPERAVAAGASWGGYAINWIQGHPELGFNFKAMVNHDGIFDFEYDQYSTDELFFFNHEAGGLPWDSKGKEFLKKYEACPLFEWDTFFTKSIRFNPTNFVHKWATPTLFFHGSKDYRLPETESIGAWHALRQLGVPSRLVIFPDEIHGTLNGGNVIKWHEETFKWLDQYVGLNT</sequence>
<organism>
    <name type="scientific">Serpula lacrymans var. lacrymans (strain S7.9)</name>
    <name type="common">Dry rot fungus</name>
    <dbReference type="NCBI Taxonomy" id="578457"/>
    <lineage>
        <taxon>Eukaryota</taxon>
        <taxon>Fungi</taxon>
        <taxon>Dikarya</taxon>
        <taxon>Basidiomycota</taxon>
        <taxon>Agaricomycotina</taxon>
        <taxon>Agaricomycetes</taxon>
        <taxon>Agaricomycetidae</taxon>
        <taxon>Boletales</taxon>
        <taxon>Coniophorineae</taxon>
        <taxon>Serpulaceae</taxon>
        <taxon>Serpula</taxon>
    </lineage>
</organism>
<dbReference type="PANTHER" id="PTHR42776:SF13">
    <property type="entry name" value="DIPEPTIDYL-PEPTIDASE 5"/>
    <property type="match status" value="1"/>
</dbReference>
<protein>
    <recommendedName>
        <fullName evidence="5">Dipeptidyl-peptidase V</fullName>
    </recommendedName>
</protein>
<dbReference type="InterPro" id="IPR029058">
    <property type="entry name" value="AB_hydrolase_fold"/>
</dbReference>
<feature type="domain" description="Peptidase S9 prolyl oligopeptidase catalytic" evidence="7">
    <location>
        <begin position="541"/>
        <end position="769"/>
    </location>
</feature>
<keyword evidence="3" id="KW-0732">Signal</keyword>
<dbReference type="AlphaFoldDB" id="F8NZ78"/>
<keyword evidence="4" id="KW-0378">Hydrolase</keyword>
<evidence type="ECO:0000256" key="2">
    <source>
        <dbReference type="ARBA" id="ARBA00022670"/>
    </source>
</evidence>
<dbReference type="Gene3D" id="3.40.50.1820">
    <property type="entry name" value="alpha/beta hydrolase"/>
    <property type="match status" value="1"/>
</dbReference>
<comment type="similarity">
    <text evidence="1">Belongs to the peptidase S9C family.</text>
</comment>
<feature type="region of interest" description="Disordered" evidence="6">
    <location>
        <begin position="1"/>
        <end position="31"/>
    </location>
</feature>
<dbReference type="PANTHER" id="PTHR42776">
    <property type="entry name" value="SERINE PEPTIDASE S9 FAMILY MEMBER"/>
    <property type="match status" value="1"/>
</dbReference>
<evidence type="ECO:0000256" key="4">
    <source>
        <dbReference type="ARBA" id="ARBA00022801"/>
    </source>
</evidence>
<dbReference type="SUPFAM" id="SSF82171">
    <property type="entry name" value="DPP6 N-terminal domain-like"/>
    <property type="match status" value="1"/>
</dbReference>
<reference evidence="8" key="1">
    <citation type="submission" date="2011-04" db="EMBL/GenBank/DDBJ databases">
        <title>Evolution of plant cell wall degrading machinery underlies the functional diversity of forest fungi.</title>
        <authorList>
            <consortium name="US DOE Joint Genome Institute (JGI-PGF)"/>
            <person name="Eastwood D.C."/>
            <person name="Floudas D."/>
            <person name="Binder M."/>
            <person name="Majcherczyk A."/>
            <person name="Schneider P."/>
            <person name="Aerts A."/>
            <person name="Asiegbu F.O."/>
            <person name="Baker S.E."/>
            <person name="Barry K."/>
            <person name="Bendiksby M."/>
            <person name="Blumentritt M."/>
            <person name="Coutinho P.M."/>
            <person name="Cullen D."/>
            <person name="Cullen D."/>
            <person name="Gathman A."/>
            <person name="Goodell B."/>
            <person name="Henrissat B."/>
            <person name="Ihrmark K."/>
            <person name="Kauserud H."/>
            <person name="Kohler A."/>
            <person name="LaButti K."/>
            <person name="Lapidus A."/>
            <person name="Lavin J.L."/>
            <person name="Lee Y.-H."/>
            <person name="Lindquist E."/>
            <person name="Lilly W."/>
            <person name="Lucas S."/>
            <person name="Morin E."/>
            <person name="Murat C."/>
            <person name="Oguiza J.A."/>
            <person name="Park J."/>
            <person name="Pisabarro A.G."/>
            <person name="Riley R."/>
            <person name="Rosling A."/>
            <person name="Salamov A."/>
            <person name="Schmidt O."/>
            <person name="Schmutz J."/>
            <person name="Skrede I."/>
            <person name="Stenlid J."/>
            <person name="Wiebenga A."/>
            <person name="Xie X."/>
            <person name="Kues U."/>
            <person name="Hibbett D.S."/>
            <person name="Hoffmeister D."/>
            <person name="Hogberg N."/>
            <person name="Martin F."/>
            <person name="Grigoriev I.V."/>
            <person name="Watkinson S.C."/>
        </authorList>
    </citation>
    <scope>NUCLEOTIDE SEQUENCE</scope>
    <source>
        <strain evidence="8">S7.9</strain>
    </source>
</reference>
<gene>
    <name evidence="8" type="ORF">SERLADRAFT_439209</name>
</gene>
<dbReference type="SUPFAM" id="SSF53474">
    <property type="entry name" value="alpha/beta-Hydrolases"/>
    <property type="match status" value="1"/>
</dbReference>
<dbReference type="KEGG" id="sla:SERLADRAFT_439209"/>
<dbReference type="RefSeq" id="XP_007319660.1">
    <property type="nucleotide sequence ID" value="XM_007319598.1"/>
</dbReference>
<dbReference type="Pfam" id="PF00326">
    <property type="entry name" value="Peptidase_S9"/>
    <property type="match status" value="1"/>
</dbReference>
<evidence type="ECO:0000256" key="5">
    <source>
        <dbReference type="ARBA" id="ARBA00032829"/>
    </source>
</evidence>
<evidence type="ECO:0000256" key="6">
    <source>
        <dbReference type="SAM" id="MobiDB-lite"/>
    </source>
</evidence>